<proteinExistence type="predicted"/>
<dbReference type="Proteomes" id="UP000466345">
    <property type="component" value="Unassembled WGS sequence"/>
</dbReference>
<dbReference type="EMBL" id="WEGJ01000027">
    <property type="protein sequence ID" value="MQY14981.1"/>
    <property type="molecule type" value="Genomic_DNA"/>
</dbReference>
<reference evidence="1 2" key="1">
    <citation type="submission" date="2019-10" db="EMBL/GenBank/DDBJ databases">
        <title>Streptomyces smaragdinus sp. nov. and Streptomyces fabii sp. nov., isolated from the gut of fungus growing-termite Macrotermes natalensis.</title>
        <authorList>
            <person name="Schwitalla J."/>
            <person name="Benndorf R."/>
            <person name="Martin K."/>
            <person name="De Beer W."/>
            <person name="Kaster A.-K."/>
            <person name="Vollmers J."/>
            <person name="Poulsen M."/>
            <person name="Beemelmanns C."/>
        </authorList>
    </citation>
    <scope>NUCLEOTIDE SEQUENCE [LARGE SCALE GENOMIC DNA]</scope>
    <source>
        <strain evidence="1 2">RB5</strain>
    </source>
</reference>
<dbReference type="RefSeq" id="WP_153455827.1">
    <property type="nucleotide sequence ID" value="NZ_WEGJ01000027.1"/>
</dbReference>
<organism evidence="1 2">
    <name type="scientific">Streptomyces smaragdinus</name>
    <dbReference type="NCBI Taxonomy" id="2585196"/>
    <lineage>
        <taxon>Bacteria</taxon>
        <taxon>Bacillati</taxon>
        <taxon>Actinomycetota</taxon>
        <taxon>Actinomycetes</taxon>
        <taxon>Kitasatosporales</taxon>
        <taxon>Streptomycetaceae</taxon>
        <taxon>Streptomyces</taxon>
    </lineage>
</organism>
<dbReference type="OrthoDB" id="4251966at2"/>
<keyword evidence="2" id="KW-1185">Reference proteome</keyword>
<gene>
    <name evidence="1" type="ORF">SRB5_51580</name>
</gene>
<accession>A0A7K0CNI8</accession>
<evidence type="ECO:0000313" key="1">
    <source>
        <dbReference type="EMBL" id="MQY14981.1"/>
    </source>
</evidence>
<protein>
    <submittedName>
        <fullName evidence="1">Uncharacterized protein</fullName>
    </submittedName>
</protein>
<evidence type="ECO:0000313" key="2">
    <source>
        <dbReference type="Proteomes" id="UP000466345"/>
    </source>
</evidence>
<sequence length="130" mass="14608">MSDIRIIGDPPDAEPITKTLTPADFEAVHYGSPVTSLGEHGEWLLILGHPGRRRAWAVFNRHIRTHLGERHGLTDWWGRPHRDWNQFLTEEWVVIRPDEDDGEDQGGWCADWDGGKDAPGAVPVTVLDVG</sequence>
<comment type="caution">
    <text evidence="1">The sequence shown here is derived from an EMBL/GenBank/DDBJ whole genome shotgun (WGS) entry which is preliminary data.</text>
</comment>
<name>A0A7K0CNI8_9ACTN</name>
<dbReference type="AlphaFoldDB" id="A0A7K0CNI8"/>